<reference evidence="1" key="2">
    <citation type="submission" date="2021-02" db="EMBL/GenBank/DDBJ databases">
        <authorList>
            <person name="Kimball J.A."/>
            <person name="Haas M.W."/>
            <person name="Macchietto M."/>
            <person name="Kono T."/>
            <person name="Duquette J."/>
            <person name="Shao M."/>
        </authorList>
    </citation>
    <scope>NUCLEOTIDE SEQUENCE</scope>
    <source>
        <tissue evidence="1">Fresh leaf tissue</tissue>
    </source>
</reference>
<name>A0A8J6BK68_ZIZPA</name>
<accession>A0A8J6BK68</accession>
<dbReference type="Proteomes" id="UP000729402">
    <property type="component" value="Unassembled WGS sequence"/>
</dbReference>
<evidence type="ECO:0000313" key="1">
    <source>
        <dbReference type="EMBL" id="KAG8088754.1"/>
    </source>
</evidence>
<comment type="caution">
    <text evidence="1">The sequence shown here is derived from an EMBL/GenBank/DDBJ whole genome shotgun (WGS) entry which is preliminary data.</text>
</comment>
<reference evidence="1" key="1">
    <citation type="journal article" date="2021" name="bioRxiv">
        <title>Whole Genome Assembly and Annotation of Northern Wild Rice, Zizania palustris L., Supports a Whole Genome Duplication in the Zizania Genus.</title>
        <authorList>
            <person name="Haas M."/>
            <person name="Kono T."/>
            <person name="Macchietto M."/>
            <person name="Millas R."/>
            <person name="McGilp L."/>
            <person name="Shao M."/>
            <person name="Duquette J."/>
            <person name="Hirsch C.N."/>
            <person name="Kimball J."/>
        </authorList>
    </citation>
    <scope>NUCLEOTIDE SEQUENCE</scope>
    <source>
        <tissue evidence="1">Fresh leaf tissue</tissue>
    </source>
</reference>
<sequence length="86" mass="9603">MKDSSLIFSLHSGPYNPFAKLQLGMWWLQDEESGFLVDDVAKELIMSVLNENSSESECISRASKFPIAKLFNLHLADNNALQLSNG</sequence>
<proteinExistence type="predicted"/>
<protein>
    <submittedName>
        <fullName evidence="1">Uncharacterized protein</fullName>
    </submittedName>
</protein>
<evidence type="ECO:0000313" key="2">
    <source>
        <dbReference type="Proteomes" id="UP000729402"/>
    </source>
</evidence>
<gene>
    <name evidence="1" type="ORF">GUJ93_ZPchr0010g7748</name>
</gene>
<dbReference type="AlphaFoldDB" id="A0A8J6BK68"/>
<dbReference type="EMBL" id="JAAALK010000082">
    <property type="protein sequence ID" value="KAG8088754.1"/>
    <property type="molecule type" value="Genomic_DNA"/>
</dbReference>
<organism evidence="1 2">
    <name type="scientific">Zizania palustris</name>
    <name type="common">Northern wild rice</name>
    <dbReference type="NCBI Taxonomy" id="103762"/>
    <lineage>
        <taxon>Eukaryota</taxon>
        <taxon>Viridiplantae</taxon>
        <taxon>Streptophyta</taxon>
        <taxon>Embryophyta</taxon>
        <taxon>Tracheophyta</taxon>
        <taxon>Spermatophyta</taxon>
        <taxon>Magnoliopsida</taxon>
        <taxon>Liliopsida</taxon>
        <taxon>Poales</taxon>
        <taxon>Poaceae</taxon>
        <taxon>BOP clade</taxon>
        <taxon>Oryzoideae</taxon>
        <taxon>Oryzeae</taxon>
        <taxon>Zizaniinae</taxon>
        <taxon>Zizania</taxon>
    </lineage>
</organism>
<keyword evidence="2" id="KW-1185">Reference proteome</keyword>